<keyword evidence="2" id="KW-1185">Reference proteome</keyword>
<evidence type="ECO:0000313" key="1">
    <source>
        <dbReference type="EMBL" id="KAJ2989584.1"/>
    </source>
</evidence>
<accession>A0ACC1PBQ2</accession>
<organism evidence="1 2">
    <name type="scientific">Xylaria curta</name>
    <dbReference type="NCBI Taxonomy" id="42375"/>
    <lineage>
        <taxon>Eukaryota</taxon>
        <taxon>Fungi</taxon>
        <taxon>Dikarya</taxon>
        <taxon>Ascomycota</taxon>
        <taxon>Pezizomycotina</taxon>
        <taxon>Sordariomycetes</taxon>
        <taxon>Xylariomycetidae</taxon>
        <taxon>Xylariales</taxon>
        <taxon>Xylariaceae</taxon>
        <taxon>Xylaria</taxon>
    </lineage>
</organism>
<gene>
    <name evidence="1" type="ORF">NUW58_g3396</name>
</gene>
<name>A0ACC1PBQ2_9PEZI</name>
<reference evidence="1" key="1">
    <citation type="submission" date="2022-10" db="EMBL/GenBank/DDBJ databases">
        <title>Genome Sequence of Xylaria curta.</title>
        <authorList>
            <person name="Buettner E."/>
        </authorList>
    </citation>
    <scope>NUCLEOTIDE SEQUENCE</scope>
    <source>
        <strain evidence="1">Babe10</strain>
    </source>
</reference>
<evidence type="ECO:0000313" key="2">
    <source>
        <dbReference type="Proteomes" id="UP001143856"/>
    </source>
</evidence>
<protein>
    <submittedName>
        <fullName evidence="1">Uncharacterized protein</fullName>
    </submittedName>
</protein>
<proteinExistence type="predicted"/>
<comment type="caution">
    <text evidence="1">The sequence shown here is derived from an EMBL/GenBank/DDBJ whole genome shotgun (WGS) entry which is preliminary data.</text>
</comment>
<sequence>MASRRQLSSLKCFQPSAAAYLPRHPQSLLLLKFTLLCAGRPLNVSGKVDLKAETLGGVEERGLDSPSSTKGDLTTKIDTVKEDLTTKIDTVKDDLTTKIDTVKEDLTTKIDALETSLKINIATR</sequence>
<dbReference type="EMBL" id="JAPDGR010000512">
    <property type="protein sequence ID" value="KAJ2989584.1"/>
    <property type="molecule type" value="Genomic_DNA"/>
</dbReference>
<dbReference type="Proteomes" id="UP001143856">
    <property type="component" value="Unassembled WGS sequence"/>
</dbReference>